<proteinExistence type="predicted"/>
<name>A0A6A4I148_9AGAR</name>
<protein>
    <submittedName>
        <fullName evidence="2">Uncharacterized protein</fullName>
    </submittedName>
</protein>
<dbReference type="Proteomes" id="UP000799118">
    <property type="component" value="Unassembled WGS sequence"/>
</dbReference>
<sequence>MNGEFTLYLQPHFYHCMKNRNNFLCFYSLEFDPRHDPPNPDMDGQIVGIAAIVVHLCLLILIHFSNEPADVEECLTSLLLQCYPTLIATFASIGRGQLTLFDVHFAIAITASPVNIYITYSTLTQVIKRPNHLFRDRIVNWKRTYCMLFLLFPFVWLSLSLTSTLSTTAFIDSYYCQGATFRDWLLNNTLSYLLQSITTWWIPLLPIAVILLLLVAWINLRFRRRIVYQYKTERKKKGFWIDAPFIWWEILSECHPWLPPTLSMYLHANWVYNITSALQLASWTGYIATYGQILAVFTAVPPIFSVYRLVRDNWRNIGKFFKALPRRWKMEFFYLFTSERVFRSRCGQLGDVELYISKMYPPRPRSQEVPLLLVQIPSIELPEPLLPDALLQETVLKRYSPQPSPRASTFSMI</sequence>
<feature type="transmembrane region" description="Helical" evidence="1">
    <location>
        <begin position="74"/>
        <end position="93"/>
    </location>
</feature>
<accession>A0A6A4I148</accession>
<organism evidence="2 3">
    <name type="scientific">Gymnopus androsaceus JB14</name>
    <dbReference type="NCBI Taxonomy" id="1447944"/>
    <lineage>
        <taxon>Eukaryota</taxon>
        <taxon>Fungi</taxon>
        <taxon>Dikarya</taxon>
        <taxon>Basidiomycota</taxon>
        <taxon>Agaricomycotina</taxon>
        <taxon>Agaricomycetes</taxon>
        <taxon>Agaricomycetidae</taxon>
        <taxon>Agaricales</taxon>
        <taxon>Marasmiineae</taxon>
        <taxon>Omphalotaceae</taxon>
        <taxon>Gymnopus</taxon>
    </lineage>
</organism>
<gene>
    <name evidence="2" type="ORF">BT96DRAFT_471967</name>
</gene>
<keyword evidence="3" id="KW-1185">Reference proteome</keyword>
<reference evidence="2" key="1">
    <citation type="journal article" date="2019" name="Environ. Microbiol.">
        <title>Fungal ecological strategies reflected in gene transcription - a case study of two litter decomposers.</title>
        <authorList>
            <person name="Barbi F."/>
            <person name="Kohler A."/>
            <person name="Barry K."/>
            <person name="Baskaran P."/>
            <person name="Daum C."/>
            <person name="Fauchery L."/>
            <person name="Ihrmark K."/>
            <person name="Kuo A."/>
            <person name="LaButti K."/>
            <person name="Lipzen A."/>
            <person name="Morin E."/>
            <person name="Grigoriev I.V."/>
            <person name="Henrissat B."/>
            <person name="Lindahl B."/>
            <person name="Martin F."/>
        </authorList>
    </citation>
    <scope>NUCLEOTIDE SEQUENCE</scope>
    <source>
        <strain evidence="2">JB14</strain>
    </source>
</reference>
<evidence type="ECO:0000313" key="2">
    <source>
        <dbReference type="EMBL" id="KAE9403713.1"/>
    </source>
</evidence>
<feature type="transmembrane region" description="Helical" evidence="1">
    <location>
        <begin position="105"/>
        <end position="123"/>
    </location>
</feature>
<keyword evidence="1" id="KW-0812">Transmembrane</keyword>
<dbReference type="OrthoDB" id="3234297at2759"/>
<feature type="transmembrane region" description="Helical" evidence="1">
    <location>
        <begin position="44"/>
        <end position="62"/>
    </location>
</feature>
<keyword evidence="1" id="KW-0472">Membrane</keyword>
<dbReference type="EMBL" id="ML769422">
    <property type="protein sequence ID" value="KAE9403713.1"/>
    <property type="molecule type" value="Genomic_DNA"/>
</dbReference>
<keyword evidence="1" id="KW-1133">Transmembrane helix</keyword>
<feature type="transmembrane region" description="Helical" evidence="1">
    <location>
        <begin position="239"/>
        <end position="258"/>
    </location>
</feature>
<evidence type="ECO:0000313" key="3">
    <source>
        <dbReference type="Proteomes" id="UP000799118"/>
    </source>
</evidence>
<dbReference type="AlphaFoldDB" id="A0A6A4I148"/>
<feature type="transmembrane region" description="Helical" evidence="1">
    <location>
        <begin position="200"/>
        <end position="218"/>
    </location>
</feature>
<feature type="transmembrane region" description="Helical" evidence="1">
    <location>
        <begin position="287"/>
        <end position="310"/>
    </location>
</feature>
<feature type="transmembrane region" description="Helical" evidence="1">
    <location>
        <begin position="144"/>
        <end position="165"/>
    </location>
</feature>
<evidence type="ECO:0000256" key="1">
    <source>
        <dbReference type="SAM" id="Phobius"/>
    </source>
</evidence>